<keyword evidence="5 9" id="KW-1133">Transmembrane helix</keyword>
<reference evidence="10 11" key="1">
    <citation type="submission" date="2020-02" db="EMBL/GenBank/DDBJ databases">
        <title>Whole-genome analyses of novel actinobacteria.</title>
        <authorList>
            <person name="Sahin N."/>
            <person name="Gencbay T."/>
        </authorList>
    </citation>
    <scope>NUCLEOTIDE SEQUENCE [LARGE SCALE GENOMIC DNA]</scope>
    <source>
        <strain evidence="10 11">HC44</strain>
    </source>
</reference>
<comment type="subcellular location">
    <subcellularLocation>
        <location evidence="1">Membrane</location>
        <topology evidence="1">Multi-pass membrane protein</topology>
    </subcellularLocation>
</comment>
<dbReference type="AlphaFoldDB" id="A0A6G4VAZ2"/>
<evidence type="ECO:0000313" key="11">
    <source>
        <dbReference type="Proteomes" id="UP000472335"/>
    </source>
</evidence>
<evidence type="ECO:0000256" key="4">
    <source>
        <dbReference type="ARBA" id="ARBA00022692"/>
    </source>
</evidence>
<dbReference type="PANTHER" id="PTHR31806:SF1">
    <property type="entry name" value="PURINE-CYTOSINE PERMEASE FCY2-RELATED"/>
    <property type="match status" value="1"/>
</dbReference>
<dbReference type="PANTHER" id="PTHR31806">
    <property type="entry name" value="PURINE-CYTOSINE PERMEASE FCY2-RELATED"/>
    <property type="match status" value="1"/>
</dbReference>
<feature type="transmembrane region" description="Helical" evidence="9">
    <location>
        <begin position="331"/>
        <end position="351"/>
    </location>
</feature>
<accession>A0A6G4VAZ2</accession>
<feature type="transmembrane region" description="Helical" evidence="9">
    <location>
        <begin position="372"/>
        <end position="390"/>
    </location>
</feature>
<feature type="transmembrane region" description="Helical" evidence="9">
    <location>
        <begin position="482"/>
        <end position="499"/>
    </location>
</feature>
<evidence type="ECO:0000256" key="7">
    <source>
        <dbReference type="PIRNR" id="PIRNR002744"/>
    </source>
</evidence>
<dbReference type="GO" id="GO:0005886">
    <property type="term" value="C:plasma membrane"/>
    <property type="evidence" value="ECO:0007669"/>
    <property type="project" value="TreeGrafter"/>
</dbReference>
<evidence type="ECO:0000256" key="6">
    <source>
        <dbReference type="ARBA" id="ARBA00023136"/>
    </source>
</evidence>
<feature type="transmembrane region" description="Helical" evidence="9">
    <location>
        <begin position="402"/>
        <end position="420"/>
    </location>
</feature>
<dbReference type="Proteomes" id="UP000472335">
    <property type="component" value="Unassembled WGS sequence"/>
</dbReference>
<keyword evidence="11" id="KW-1185">Reference proteome</keyword>
<organism evidence="10 11">
    <name type="scientific">Streptomyces scabichelini</name>
    <dbReference type="NCBI Taxonomy" id="2711217"/>
    <lineage>
        <taxon>Bacteria</taxon>
        <taxon>Bacillati</taxon>
        <taxon>Actinomycetota</taxon>
        <taxon>Actinomycetes</taxon>
        <taxon>Kitasatosporales</taxon>
        <taxon>Streptomycetaceae</taxon>
        <taxon>Streptomyces</taxon>
    </lineage>
</organism>
<evidence type="ECO:0000256" key="8">
    <source>
        <dbReference type="SAM" id="MobiDB-lite"/>
    </source>
</evidence>
<proteinExistence type="inferred from homology"/>
<feature type="transmembrane region" description="Helical" evidence="9">
    <location>
        <begin position="214"/>
        <end position="234"/>
    </location>
</feature>
<evidence type="ECO:0000256" key="3">
    <source>
        <dbReference type="ARBA" id="ARBA00022448"/>
    </source>
</evidence>
<feature type="transmembrane region" description="Helical" evidence="9">
    <location>
        <begin position="440"/>
        <end position="462"/>
    </location>
</feature>
<sequence>MANKIVVDNFWAVAPMDPQPVLTPASAGPPGPDGSGGPGGPGGPGGSGGDLPGRVEVRGIDHIPDAERHGRPRELFWVWFAANITYLYFVLGGVVLLLGLTLWQSVLVLVVGNLYWVGVGTLAISGPPSGTPSVVVTRAMYGVRGNRPFSAGIGWLVAIAYEAVNLALGALAGFALADHAGLTVSGPVKVIVLLFTAAVTFAVSIFGHATIVRLSPYFTAVLATVMVLLAVFVLREADTGYVPEAPLHGADLWATLSIGVAIIAAVPLSWANGADYARYLPRTVSLPRVLAHTALGAFLPAVVLGVLGVLAGTRIDMGDPQGNLADIVPGWFYPVFLFVIVFSSITNNILTAYSSGLCLQSMGLRVSRARSVFLDAALSMAIASYALFVHDFTDTLSRLLEMTVVVLAPSMALYVADIVLRRNRYDGVALHDETRTSRFWYRGGFNVAGVAALATGTAVSVLCVNTSDFQGPLSEALAGSDVSFVVGPALTVAVYAALWRWSERPARPQEAGRG</sequence>
<protein>
    <submittedName>
        <fullName evidence="10">Nitrate reductase</fullName>
    </submittedName>
</protein>
<keyword evidence="3 7" id="KW-0813">Transport</keyword>
<dbReference type="InterPro" id="IPR026030">
    <property type="entry name" value="Pur-cyt_permease_Fcy2/21/22"/>
</dbReference>
<comment type="caution">
    <text evidence="10">The sequence shown here is derived from an EMBL/GenBank/DDBJ whole genome shotgun (WGS) entry which is preliminary data.</text>
</comment>
<evidence type="ECO:0000256" key="9">
    <source>
        <dbReference type="SAM" id="Phobius"/>
    </source>
</evidence>
<dbReference type="PIRSF" id="PIRSF002744">
    <property type="entry name" value="Pur-cyt_permease"/>
    <property type="match status" value="1"/>
</dbReference>
<keyword evidence="4 9" id="KW-0812">Transmembrane</keyword>
<dbReference type="Gene3D" id="1.10.4160.10">
    <property type="entry name" value="Hydantoin permease"/>
    <property type="match status" value="1"/>
</dbReference>
<dbReference type="InterPro" id="IPR001248">
    <property type="entry name" value="Pur-cyt_permease"/>
</dbReference>
<keyword evidence="6 7" id="KW-0472">Membrane</keyword>
<evidence type="ECO:0000256" key="5">
    <source>
        <dbReference type="ARBA" id="ARBA00022989"/>
    </source>
</evidence>
<dbReference type="Pfam" id="PF02133">
    <property type="entry name" value="Transp_cyt_pur"/>
    <property type="match status" value="1"/>
</dbReference>
<feature type="region of interest" description="Disordered" evidence="8">
    <location>
        <begin position="21"/>
        <end position="54"/>
    </location>
</feature>
<feature type="transmembrane region" description="Helical" evidence="9">
    <location>
        <begin position="254"/>
        <end position="277"/>
    </location>
</feature>
<evidence type="ECO:0000313" key="10">
    <source>
        <dbReference type="EMBL" id="NGO11065.1"/>
    </source>
</evidence>
<feature type="transmembrane region" description="Helical" evidence="9">
    <location>
        <begin position="115"/>
        <end position="141"/>
    </location>
</feature>
<gene>
    <name evidence="10" type="ORF">G5C60_26560</name>
</gene>
<dbReference type="RefSeq" id="WP_165263439.1">
    <property type="nucleotide sequence ID" value="NZ_JAAKZY010000092.1"/>
</dbReference>
<name>A0A6G4VAZ2_9ACTN</name>
<feature type="transmembrane region" description="Helical" evidence="9">
    <location>
        <begin position="76"/>
        <end position="103"/>
    </location>
</feature>
<dbReference type="GO" id="GO:0022857">
    <property type="term" value="F:transmembrane transporter activity"/>
    <property type="evidence" value="ECO:0007669"/>
    <property type="project" value="InterPro"/>
</dbReference>
<comment type="similarity">
    <text evidence="2 7">Belongs to the purine-cytosine permease (2.A.39) family.</text>
</comment>
<evidence type="ECO:0000256" key="1">
    <source>
        <dbReference type="ARBA" id="ARBA00004141"/>
    </source>
</evidence>
<feature type="transmembrane region" description="Helical" evidence="9">
    <location>
        <begin position="289"/>
        <end position="311"/>
    </location>
</feature>
<evidence type="ECO:0000256" key="2">
    <source>
        <dbReference type="ARBA" id="ARBA00008974"/>
    </source>
</evidence>
<feature type="transmembrane region" description="Helical" evidence="9">
    <location>
        <begin position="153"/>
        <end position="176"/>
    </location>
</feature>
<feature type="transmembrane region" description="Helical" evidence="9">
    <location>
        <begin position="188"/>
        <end position="207"/>
    </location>
</feature>
<dbReference type="EMBL" id="JAAKZY010000092">
    <property type="protein sequence ID" value="NGO11065.1"/>
    <property type="molecule type" value="Genomic_DNA"/>
</dbReference>
<feature type="compositionally biased region" description="Gly residues" evidence="8">
    <location>
        <begin position="33"/>
        <end position="51"/>
    </location>
</feature>